<dbReference type="PANTHER" id="PTHR32027:SF0">
    <property type="entry name" value="CYTOSINE DEAMINASE"/>
    <property type="match status" value="1"/>
</dbReference>
<evidence type="ECO:0000313" key="2">
    <source>
        <dbReference type="EMBL" id="GAA5167188.1"/>
    </source>
</evidence>
<dbReference type="Proteomes" id="UP001428817">
    <property type="component" value="Unassembled WGS sequence"/>
</dbReference>
<dbReference type="NCBIfam" id="NF006685">
    <property type="entry name" value="PRK09230.1"/>
    <property type="match status" value="1"/>
</dbReference>
<dbReference type="SUPFAM" id="SSF51556">
    <property type="entry name" value="Metallo-dependent hydrolases"/>
    <property type="match status" value="1"/>
</dbReference>
<comment type="caution">
    <text evidence="2">The sequence shown here is derived from an EMBL/GenBank/DDBJ whole genome shotgun (WGS) entry which is preliminary data.</text>
</comment>
<dbReference type="Gene3D" id="3.20.20.140">
    <property type="entry name" value="Metal-dependent hydrolases"/>
    <property type="match status" value="1"/>
</dbReference>
<sequence>MIDLLVRGARPLDGDRPVDLHVDAGRLVAVRPAGTDAPEARQTLDAAGALLTPPYVEPHVHLDTCLTAGQPRWNASGTLWEGIACWSERKATLTGDDVARRAEEVLRWYAANGALHVRSHVDVTDPDLVALDAMLALRERVRDVLDLQLVAFPQEGICSFPDGEKLLAEAARRGVDVIGAIPHFEDTREDGVRSVEIAVELAERHGVRVDAHCDEIDDDHSRFIEVLATQAHRRGLGDRVTASHTTAMGSYNAAYSQKLHRIIARSGINLVCNPMVNLHLQGRLDGYPRRRGLTQVKELLAAGINVAFGGDDVMDPWYPLGTANPLQVAHVGTHATQLTAPAEVAECFRMVTDRAAAVLGLGDGYGVAEGRPANFLLLPATDRFDAVRRQVAPSHVVSRGRILATTPPRVTALTWLDGATEEIDFQRRGEPGWRDAP</sequence>
<organism evidence="2 3">
    <name type="scientific">Pseudonocardia eucalypti</name>
    <dbReference type="NCBI Taxonomy" id="648755"/>
    <lineage>
        <taxon>Bacteria</taxon>
        <taxon>Bacillati</taxon>
        <taxon>Actinomycetota</taxon>
        <taxon>Actinomycetes</taxon>
        <taxon>Pseudonocardiales</taxon>
        <taxon>Pseudonocardiaceae</taxon>
        <taxon>Pseudonocardia</taxon>
    </lineage>
</organism>
<protein>
    <submittedName>
        <fullName evidence="2">Cytosine deaminase</fullName>
    </submittedName>
</protein>
<gene>
    <name evidence="2" type="ORF">GCM10023321_59510</name>
</gene>
<keyword evidence="3" id="KW-1185">Reference proteome</keyword>
<accession>A0ABP9QTB4</accession>
<evidence type="ECO:0000313" key="3">
    <source>
        <dbReference type="Proteomes" id="UP001428817"/>
    </source>
</evidence>
<dbReference type="EMBL" id="BAABJP010000037">
    <property type="protein sequence ID" value="GAA5167188.1"/>
    <property type="molecule type" value="Genomic_DNA"/>
</dbReference>
<dbReference type="NCBIfam" id="NF005748">
    <property type="entry name" value="PRK07572.1"/>
    <property type="match status" value="1"/>
</dbReference>
<dbReference type="InterPro" id="IPR013108">
    <property type="entry name" value="Amidohydro_3"/>
</dbReference>
<proteinExistence type="predicted"/>
<dbReference type="InterPro" id="IPR032466">
    <property type="entry name" value="Metal_Hydrolase"/>
</dbReference>
<dbReference type="InterPro" id="IPR052349">
    <property type="entry name" value="Metallo-hydrolase_Enzymes"/>
</dbReference>
<dbReference type="RefSeq" id="WP_221497596.1">
    <property type="nucleotide sequence ID" value="NZ_BAABJP010000037.1"/>
</dbReference>
<dbReference type="SUPFAM" id="SSF51338">
    <property type="entry name" value="Composite domain of metallo-dependent hydrolases"/>
    <property type="match status" value="2"/>
</dbReference>
<feature type="domain" description="Amidohydrolase 3" evidence="1">
    <location>
        <begin position="42"/>
        <end position="403"/>
    </location>
</feature>
<dbReference type="CDD" id="cd01293">
    <property type="entry name" value="Bact_CD"/>
    <property type="match status" value="1"/>
</dbReference>
<name>A0ABP9QTB4_9PSEU</name>
<dbReference type="Pfam" id="PF07969">
    <property type="entry name" value="Amidohydro_3"/>
    <property type="match status" value="1"/>
</dbReference>
<dbReference type="PANTHER" id="PTHR32027">
    <property type="entry name" value="CYTOSINE DEAMINASE"/>
    <property type="match status" value="1"/>
</dbReference>
<dbReference type="InterPro" id="IPR011059">
    <property type="entry name" value="Metal-dep_hydrolase_composite"/>
</dbReference>
<dbReference type="Gene3D" id="2.30.40.10">
    <property type="entry name" value="Urease, subunit C, domain 1"/>
    <property type="match status" value="1"/>
</dbReference>
<evidence type="ECO:0000259" key="1">
    <source>
        <dbReference type="Pfam" id="PF07969"/>
    </source>
</evidence>
<reference evidence="3" key="1">
    <citation type="journal article" date="2019" name="Int. J. Syst. Evol. Microbiol.">
        <title>The Global Catalogue of Microorganisms (GCM) 10K type strain sequencing project: providing services to taxonomists for standard genome sequencing and annotation.</title>
        <authorList>
            <consortium name="The Broad Institute Genomics Platform"/>
            <consortium name="The Broad Institute Genome Sequencing Center for Infectious Disease"/>
            <person name="Wu L."/>
            <person name="Ma J."/>
        </authorList>
    </citation>
    <scope>NUCLEOTIDE SEQUENCE [LARGE SCALE GENOMIC DNA]</scope>
    <source>
        <strain evidence="3">JCM 18303</strain>
    </source>
</reference>